<dbReference type="Pfam" id="PF01844">
    <property type="entry name" value="HNH"/>
    <property type="match status" value="1"/>
</dbReference>
<dbReference type="EMBL" id="GG658170">
    <property type="protein sequence ID" value="EEO29290.1"/>
    <property type="molecule type" value="Genomic_DNA"/>
</dbReference>
<proteinExistence type="inferred from homology"/>
<evidence type="ECO:0000256" key="5">
    <source>
        <dbReference type="SAM" id="MobiDB-lite"/>
    </source>
</evidence>
<evidence type="ECO:0000256" key="3">
    <source>
        <dbReference type="ARBA" id="ARBA00038412"/>
    </source>
</evidence>
<keyword evidence="8" id="KW-1185">Reference proteome</keyword>
<dbReference type="GO" id="GO:0008270">
    <property type="term" value="F:zinc ion binding"/>
    <property type="evidence" value="ECO:0007669"/>
    <property type="project" value="InterPro"/>
</dbReference>
<evidence type="ECO:0000313" key="7">
    <source>
        <dbReference type="EMBL" id="EEO29290.1"/>
    </source>
</evidence>
<evidence type="ECO:0000256" key="1">
    <source>
        <dbReference type="ARBA" id="ARBA00022722"/>
    </source>
</evidence>
<dbReference type="InterPro" id="IPR003615">
    <property type="entry name" value="HNH_nuc"/>
</dbReference>
<dbReference type="PANTHER" id="PTHR41286">
    <property type="entry name" value="HNH NUCLEASE YAJD-RELATED"/>
    <property type="match status" value="1"/>
</dbReference>
<sequence length="113" mass="12608">MKSLKPQVAPAENKLSRIVPGSWRTSDQSAASRGYGHAWRKARERFLLANPLCAMCTAEGTVRQATVVDHKIPHRGDKALFWDSSNWQSLCDKHHSSDKQKEENAKFSMGGGE</sequence>
<dbReference type="GO" id="GO:0016787">
    <property type="term" value="F:hydrolase activity"/>
    <property type="evidence" value="ECO:0007669"/>
    <property type="project" value="UniProtKB-KW"/>
</dbReference>
<keyword evidence="1" id="KW-0540">Nuclease</keyword>
<name>C3X7W4_OXAFO</name>
<feature type="compositionally biased region" description="Basic and acidic residues" evidence="5">
    <location>
        <begin position="92"/>
        <end position="105"/>
    </location>
</feature>
<comment type="similarity">
    <text evidence="3">Belongs to the HNH nuclease family.</text>
</comment>
<feature type="region of interest" description="Disordered" evidence="5">
    <location>
        <begin position="92"/>
        <end position="113"/>
    </location>
</feature>
<evidence type="ECO:0000313" key="8">
    <source>
        <dbReference type="Proteomes" id="UP000005089"/>
    </source>
</evidence>
<evidence type="ECO:0000259" key="6">
    <source>
        <dbReference type="SMART" id="SM00507"/>
    </source>
</evidence>
<dbReference type="CDD" id="cd00085">
    <property type="entry name" value="HNHc"/>
    <property type="match status" value="1"/>
</dbReference>
<organism evidence="7 8">
    <name type="scientific">Oxalobacter formigenes OXCC13</name>
    <dbReference type="NCBI Taxonomy" id="556269"/>
    <lineage>
        <taxon>Bacteria</taxon>
        <taxon>Pseudomonadati</taxon>
        <taxon>Pseudomonadota</taxon>
        <taxon>Betaproteobacteria</taxon>
        <taxon>Burkholderiales</taxon>
        <taxon>Oxalobacteraceae</taxon>
        <taxon>Oxalobacter</taxon>
    </lineage>
</organism>
<dbReference type="HOGENOM" id="CLU_108879_2_0_4"/>
<dbReference type="SMART" id="SM00507">
    <property type="entry name" value="HNHc"/>
    <property type="match status" value="1"/>
</dbReference>
<keyword evidence="2" id="KW-0378">Hydrolase</keyword>
<dbReference type="GO" id="GO:0004519">
    <property type="term" value="F:endonuclease activity"/>
    <property type="evidence" value="ECO:0007669"/>
    <property type="project" value="UniProtKB-KW"/>
</dbReference>
<dbReference type="GO" id="GO:0005829">
    <property type="term" value="C:cytosol"/>
    <property type="evidence" value="ECO:0007669"/>
    <property type="project" value="TreeGrafter"/>
</dbReference>
<dbReference type="Proteomes" id="UP000005089">
    <property type="component" value="Unassembled WGS sequence"/>
</dbReference>
<protein>
    <recommendedName>
        <fullName evidence="4">Putative HNH nuclease YajD</fullName>
    </recommendedName>
</protein>
<dbReference type="PANTHER" id="PTHR41286:SF1">
    <property type="entry name" value="HNH NUCLEASE YAJD-RELATED"/>
    <property type="match status" value="1"/>
</dbReference>
<dbReference type="Gene3D" id="1.10.30.50">
    <property type="match status" value="1"/>
</dbReference>
<dbReference type="GO" id="GO:0003676">
    <property type="term" value="F:nucleic acid binding"/>
    <property type="evidence" value="ECO:0007669"/>
    <property type="project" value="InterPro"/>
</dbReference>
<feature type="domain" description="HNH nuclease" evidence="6">
    <location>
        <begin position="37"/>
        <end position="96"/>
    </location>
</feature>
<dbReference type="InterPro" id="IPR002711">
    <property type="entry name" value="HNH"/>
</dbReference>
<dbReference type="AlphaFoldDB" id="C3X7W4"/>
<feature type="region of interest" description="Disordered" evidence="5">
    <location>
        <begin position="1"/>
        <end position="34"/>
    </location>
</feature>
<gene>
    <name evidence="7" type="ORF">OFBG_00318</name>
</gene>
<keyword evidence="7" id="KW-0255">Endonuclease</keyword>
<evidence type="ECO:0000256" key="4">
    <source>
        <dbReference type="ARBA" id="ARBA00040194"/>
    </source>
</evidence>
<reference evidence="7 8" key="1">
    <citation type="submission" date="2009-02" db="EMBL/GenBank/DDBJ databases">
        <title>The Genome Sequence of Oxalobacter formigenes OXCC13.</title>
        <authorList>
            <consortium name="The Broad Institute Genome Sequencing Platform"/>
            <person name="Ward D."/>
            <person name="Young S.K."/>
            <person name="Kodira C.D."/>
            <person name="Zeng Q."/>
            <person name="Koehrsen M."/>
            <person name="Alvarado L."/>
            <person name="Berlin A."/>
            <person name="Borenstein D."/>
            <person name="Chen Z."/>
            <person name="Engels R."/>
            <person name="Freedman E."/>
            <person name="Gellesch M."/>
            <person name="Goldberg J."/>
            <person name="Griggs A."/>
            <person name="Gujja S."/>
            <person name="Heiman D."/>
            <person name="Hepburn T."/>
            <person name="Howarth C."/>
            <person name="Jen D."/>
            <person name="Larson L."/>
            <person name="Lewis B."/>
            <person name="Mehta T."/>
            <person name="Park D."/>
            <person name="Pearson M."/>
            <person name="Roberts A."/>
            <person name="Saif S."/>
            <person name="Shea T."/>
            <person name="Shenoy N."/>
            <person name="Sisk P."/>
            <person name="Stolte C."/>
            <person name="Sykes S."/>
            <person name="Walk T."/>
            <person name="White J."/>
            <person name="Yandava C."/>
            <person name="Allison M.J."/>
            <person name="Lander E."/>
            <person name="Nusbaum C."/>
            <person name="Galagan J."/>
            <person name="Birren B."/>
        </authorList>
    </citation>
    <scope>NUCLEOTIDE SEQUENCE [LARGE SCALE GENOMIC DNA]</scope>
    <source>
        <strain evidence="7 8">OXCC13</strain>
    </source>
</reference>
<evidence type="ECO:0000256" key="2">
    <source>
        <dbReference type="ARBA" id="ARBA00022801"/>
    </source>
</evidence>
<accession>C3X7W4</accession>